<keyword evidence="1" id="KW-0548">Nucleotidyltransferase</keyword>
<comment type="subcellular location">
    <subcellularLocation>
        <location evidence="1">Nucleus</location>
    </subcellularLocation>
    <subcellularLocation>
        <location evidence="1">Chromosome</location>
        <location evidence="1">Telomere</location>
    </subcellularLocation>
</comment>
<sequence length="385" mass="44128">MRRNTKFPKAFSPLEIPKIIIDYKHNLIAKNGKIPDLFLLKFDIQSCYDSIPVQKVMKLVEDQISSEERFFIRCQDVLSTASTRLKKLHVVNGEVNFHENDVVIDSVKTAMLSKEDALSVIRMELFKTSILYRGKCYLRKDGLHQGTPLSSVLVDLIYDDLLESYPAFTSTDDPKPLIIRLVDDFLIVSPSKTYIDRLHKLAQTGFKNFNAHINPQKVLLSSSASEASTNISFCALQLNLKTLEVWKDHSSYNVIGTVFGPSKQLYNKLLWIFEMRLSYNMLDYRLNSWETASKVLKEIALNVVHSFIALFSGKNVTNEAFKEFMFNIYLRVDLHLSSMNMYSAEKSTSSKQLILTTIIDQLRLKKSKFQDILTNVNDSKLLIGL</sequence>
<dbReference type="AlphaFoldDB" id="A0A0A8L542"/>
<evidence type="ECO:0000313" key="4">
    <source>
        <dbReference type="Proteomes" id="UP000031516"/>
    </source>
</evidence>
<dbReference type="GO" id="GO:0003720">
    <property type="term" value="F:telomerase activity"/>
    <property type="evidence" value="ECO:0007669"/>
    <property type="project" value="InterPro"/>
</dbReference>
<dbReference type="GO" id="GO:0070034">
    <property type="term" value="F:telomerase RNA binding"/>
    <property type="evidence" value="ECO:0007669"/>
    <property type="project" value="TreeGrafter"/>
</dbReference>
<keyword evidence="1" id="KW-0158">Chromosome</keyword>
<comment type="catalytic activity">
    <reaction evidence="1">
        <text>DNA(n) + a 2'-deoxyribonucleoside 5'-triphosphate = DNA(n+1) + diphosphate</text>
        <dbReference type="Rhea" id="RHEA:22508"/>
        <dbReference type="Rhea" id="RHEA-COMP:17339"/>
        <dbReference type="Rhea" id="RHEA-COMP:17340"/>
        <dbReference type="ChEBI" id="CHEBI:33019"/>
        <dbReference type="ChEBI" id="CHEBI:61560"/>
        <dbReference type="ChEBI" id="CHEBI:173112"/>
        <dbReference type="EC" id="2.7.7.49"/>
    </reaction>
</comment>
<organism evidence="3 4">
    <name type="scientific">Kluyveromyces dobzhanskii CBS 2104</name>
    <dbReference type="NCBI Taxonomy" id="1427455"/>
    <lineage>
        <taxon>Eukaryota</taxon>
        <taxon>Fungi</taxon>
        <taxon>Dikarya</taxon>
        <taxon>Ascomycota</taxon>
        <taxon>Saccharomycotina</taxon>
        <taxon>Saccharomycetes</taxon>
        <taxon>Saccharomycetales</taxon>
        <taxon>Saccharomycetaceae</taxon>
        <taxon>Kluyveromyces</taxon>
    </lineage>
</organism>
<dbReference type="InterPro" id="IPR003545">
    <property type="entry name" value="Telomerase_RT"/>
</dbReference>
<accession>A0A0A8L542</accession>
<evidence type="ECO:0000256" key="1">
    <source>
        <dbReference type="RuleBase" id="RU365061"/>
    </source>
</evidence>
<dbReference type="OrthoDB" id="289721at2759"/>
<keyword evidence="4" id="KW-1185">Reference proteome</keyword>
<dbReference type="InterPro" id="IPR043502">
    <property type="entry name" value="DNA/RNA_pol_sf"/>
</dbReference>
<keyword evidence="1" id="KW-0539">Nucleus</keyword>
<dbReference type="EMBL" id="CCBQ010000022">
    <property type="protein sequence ID" value="CDO93369.1"/>
    <property type="molecule type" value="Genomic_DNA"/>
</dbReference>
<protein>
    <recommendedName>
        <fullName evidence="1">Telomerase reverse transcriptase</fullName>
        <ecNumber evidence="1">2.7.7.49</ecNumber>
    </recommendedName>
    <alternativeName>
        <fullName evidence="1">Telomerase catalytic subunit</fullName>
    </alternativeName>
</protein>
<keyword evidence="1" id="KW-0808">Transferase</keyword>
<name>A0A0A8L542_9SACH</name>
<dbReference type="GO" id="GO:0000333">
    <property type="term" value="C:telomerase catalytic core complex"/>
    <property type="evidence" value="ECO:0007669"/>
    <property type="project" value="TreeGrafter"/>
</dbReference>
<dbReference type="PROSITE" id="PS50878">
    <property type="entry name" value="RT_POL"/>
    <property type="match status" value="1"/>
</dbReference>
<comment type="similarity">
    <text evidence="1">Belongs to the reverse transcriptase family. Telomerase subfamily.</text>
</comment>
<dbReference type="EC" id="2.7.7.49" evidence="1"/>
<dbReference type="Gene3D" id="3.30.70.2630">
    <property type="match status" value="1"/>
</dbReference>
<evidence type="ECO:0000259" key="2">
    <source>
        <dbReference type="PROSITE" id="PS50878"/>
    </source>
</evidence>
<keyword evidence="1" id="KW-0695">RNA-directed DNA polymerase</keyword>
<evidence type="ECO:0000313" key="3">
    <source>
        <dbReference type="EMBL" id="CDO93369.1"/>
    </source>
</evidence>
<dbReference type="PANTHER" id="PTHR12066">
    <property type="entry name" value="TELOMERASE REVERSE TRANSCRIPTASE"/>
    <property type="match status" value="1"/>
</dbReference>
<comment type="function">
    <text evidence="1">Telomerase is a ribonucleoprotein enzyme essential for the replication of chromosome termini in most eukaryotes. It elongates telomeres. It is a reverse transcriptase that adds simple sequence repeats to chromosome ends by copying a template sequence within the RNA component of the enzyme.</text>
</comment>
<keyword evidence="1" id="KW-0479">Metal-binding</keyword>
<dbReference type="SUPFAM" id="SSF56672">
    <property type="entry name" value="DNA/RNA polymerases"/>
    <property type="match status" value="1"/>
</dbReference>
<gene>
    <name evidence="3" type="ORF">KLDO_g1667</name>
</gene>
<keyword evidence="1" id="KW-0779">Telomere</keyword>
<comment type="caution">
    <text evidence="3">The sequence shown here is derived from an EMBL/GenBank/DDBJ whole genome shotgun (WGS) entry which is preliminary data.</text>
</comment>
<dbReference type="GO" id="GO:0046872">
    <property type="term" value="F:metal ion binding"/>
    <property type="evidence" value="ECO:0007669"/>
    <property type="project" value="UniProtKB-KW"/>
</dbReference>
<dbReference type="GO" id="GO:0007004">
    <property type="term" value="P:telomere maintenance via telomerase"/>
    <property type="evidence" value="ECO:0007669"/>
    <property type="project" value="TreeGrafter"/>
</dbReference>
<dbReference type="Proteomes" id="UP000031516">
    <property type="component" value="Unassembled WGS sequence"/>
</dbReference>
<proteinExistence type="inferred from homology"/>
<dbReference type="PRINTS" id="PR01365">
    <property type="entry name" value="TELOMERASERT"/>
</dbReference>
<dbReference type="CDD" id="cd01648">
    <property type="entry name" value="TERT"/>
    <property type="match status" value="1"/>
</dbReference>
<dbReference type="PANTHER" id="PTHR12066:SF0">
    <property type="entry name" value="TELOMERASE REVERSE TRANSCRIPTASE"/>
    <property type="match status" value="1"/>
</dbReference>
<keyword evidence="1" id="KW-0460">Magnesium</keyword>
<feature type="domain" description="Reverse transcriptase" evidence="2">
    <location>
        <begin position="1"/>
        <end position="238"/>
    </location>
</feature>
<dbReference type="GO" id="GO:0042162">
    <property type="term" value="F:telomeric DNA binding"/>
    <property type="evidence" value="ECO:0007669"/>
    <property type="project" value="TreeGrafter"/>
</dbReference>
<dbReference type="InterPro" id="IPR000477">
    <property type="entry name" value="RT_dom"/>
</dbReference>
<dbReference type="GO" id="GO:0000781">
    <property type="term" value="C:chromosome, telomeric region"/>
    <property type="evidence" value="ECO:0007669"/>
    <property type="project" value="UniProtKB-SubCell"/>
</dbReference>
<reference evidence="3 4" key="1">
    <citation type="submission" date="2014-03" db="EMBL/GenBank/DDBJ databases">
        <title>The genome of Kluyveromyces dobzhanskii.</title>
        <authorList>
            <person name="Nystedt B."/>
            <person name="Astrom S."/>
        </authorList>
    </citation>
    <scope>NUCLEOTIDE SEQUENCE [LARGE SCALE GENOMIC DNA]</scope>
    <source>
        <strain evidence="3 4">CBS 2104</strain>
    </source>
</reference>